<name>A0A292PRV5_9PEZI</name>
<dbReference type="Pfam" id="PF12146">
    <property type="entry name" value="Hydrolase_4"/>
    <property type="match status" value="1"/>
</dbReference>
<dbReference type="Gene3D" id="3.40.50.1820">
    <property type="entry name" value="alpha/beta hydrolase"/>
    <property type="match status" value="1"/>
</dbReference>
<dbReference type="Proteomes" id="UP001412239">
    <property type="component" value="Unassembled WGS sequence"/>
</dbReference>
<keyword evidence="4" id="KW-1185">Reference proteome</keyword>
<evidence type="ECO:0000259" key="2">
    <source>
        <dbReference type="Pfam" id="PF12146"/>
    </source>
</evidence>
<evidence type="ECO:0000313" key="3">
    <source>
        <dbReference type="EMBL" id="CUS10372.1"/>
    </source>
</evidence>
<dbReference type="SUPFAM" id="SSF53474">
    <property type="entry name" value="alpha/beta-Hydrolases"/>
    <property type="match status" value="1"/>
</dbReference>
<evidence type="ECO:0000256" key="1">
    <source>
        <dbReference type="SAM" id="SignalP"/>
    </source>
</evidence>
<reference evidence="3" key="1">
    <citation type="submission" date="2015-10" db="EMBL/GenBank/DDBJ databases">
        <authorList>
            <person name="Regsiter A."/>
            <person name="william w."/>
        </authorList>
    </citation>
    <scope>NUCLEOTIDE SEQUENCE</scope>
    <source>
        <strain evidence="3">Montdore</strain>
    </source>
</reference>
<dbReference type="InterPro" id="IPR029058">
    <property type="entry name" value="AB_hydrolase_fold"/>
</dbReference>
<dbReference type="AlphaFoldDB" id="A0A292PRV5"/>
<feature type="domain" description="Serine aminopeptidase S33" evidence="2">
    <location>
        <begin position="147"/>
        <end position="236"/>
    </location>
</feature>
<feature type="signal peptide" evidence="1">
    <location>
        <begin position="1"/>
        <end position="19"/>
    </location>
</feature>
<feature type="chain" id="PRO_5012200553" description="Serine aminopeptidase S33 domain-containing protein" evidence="1">
    <location>
        <begin position="20"/>
        <end position="393"/>
    </location>
</feature>
<accession>A0A292PRV5</accession>
<dbReference type="InterPro" id="IPR022742">
    <property type="entry name" value="Hydrolase_4"/>
</dbReference>
<proteinExistence type="predicted"/>
<dbReference type="EMBL" id="LN891049">
    <property type="protein sequence ID" value="CUS10372.1"/>
    <property type="molecule type" value="Genomic_DNA"/>
</dbReference>
<organism evidence="3 4">
    <name type="scientific">Tuber aestivum</name>
    <name type="common">summer truffle</name>
    <dbReference type="NCBI Taxonomy" id="59557"/>
    <lineage>
        <taxon>Eukaryota</taxon>
        <taxon>Fungi</taxon>
        <taxon>Dikarya</taxon>
        <taxon>Ascomycota</taxon>
        <taxon>Pezizomycotina</taxon>
        <taxon>Pezizomycetes</taxon>
        <taxon>Pezizales</taxon>
        <taxon>Tuberaceae</taxon>
        <taxon>Tuber</taxon>
    </lineage>
</organism>
<keyword evidence="1" id="KW-0732">Signal</keyword>
<gene>
    <name evidence="3" type="ORF">GSTUAT00005554001</name>
</gene>
<protein>
    <recommendedName>
        <fullName evidence="2">Serine aminopeptidase S33 domain-containing protein</fullName>
    </recommendedName>
</protein>
<evidence type="ECO:0000313" key="4">
    <source>
        <dbReference type="Proteomes" id="UP001412239"/>
    </source>
</evidence>
<sequence>MTGRAVFSILSLLPLLASGFNIPAIGVPVTRSQQHRLHSHNEAESVSTTEWGAECISRVVPITLEQTSDRTYSSDGDAYDIGLFHALAKKKILVTGTYEINTRLCTPSSKHQVSGRRADTIQFLIHGATYNSIMWDWPLESETYSWTRKMNEEGWATFTWDLIGAGNSTRPDGLVEAQVQSHVETAHQIIQQLRSGIIGGKKWGHVVSAGFSIGSATLNSLVDQYPEDADAIILYGFTHNALWVYPGFLAGLQASANQIDPEKWGDIPSTYQSTSTLESRVVACYAGKYDHEQLVYDHEHRDFDSLGAAITLVLHMLDAPQYKGHVMVANGDEDATFCGLHCGDSPALVYDYIPKAASYDIKVYPKTGHQVLFHHSGPQFMQDAIRFLAKSGF</sequence>